<dbReference type="GO" id="GO:0005886">
    <property type="term" value="C:plasma membrane"/>
    <property type="evidence" value="ECO:0007669"/>
    <property type="project" value="UniProtKB-SubCell"/>
</dbReference>
<feature type="transmembrane region" description="Helical" evidence="6">
    <location>
        <begin position="175"/>
        <end position="200"/>
    </location>
</feature>
<evidence type="ECO:0000313" key="8">
    <source>
        <dbReference type="Proteomes" id="UP000807504"/>
    </source>
</evidence>
<organism evidence="7 8">
    <name type="scientific">Argiope bruennichi</name>
    <name type="common">Wasp spider</name>
    <name type="synonym">Aranea bruennichi</name>
    <dbReference type="NCBI Taxonomy" id="94029"/>
    <lineage>
        <taxon>Eukaryota</taxon>
        <taxon>Metazoa</taxon>
        <taxon>Ecdysozoa</taxon>
        <taxon>Arthropoda</taxon>
        <taxon>Chelicerata</taxon>
        <taxon>Arachnida</taxon>
        <taxon>Araneae</taxon>
        <taxon>Araneomorphae</taxon>
        <taxon>Entelegynae</taxon>
        <taxon>Araneoidea</taxon>
        <taxon>Araneidae</taxon>
        <taxon>Argiope</taxon>
    </lineage>
</organism>
<evidence type="ECO:0000256" key="2">
    <source>
        <dbReference type="ARBA" id="ARBA00022475"/>
    </source>
</evidence>
<comment type="subcellular location">
    <subcellularLocation>
        <location evidence="1">Cell membrane</location>
        <topology evidence="1">Multi-pass membrane protein</topology>
    </subcellularLocation>
</comment>
<evidence type="ECO:0000256" key="3">
    <source>
        <dbReference type="ARBA" id="ARBA00022692"/>
    </source>
</evidence>
<feature type="transmembrane region" description="Helical" evidence="6">
    <location>
        <begin position="128"/>
        <end position="151"/>
    </location>
</feature>
<dbReference type="EMBL" id="JABXBU010002228">
    <property type="protein sequence ID" value="KAF8770769.1"/>
    <property type="molecule type" value="Genomic_DNA"/>
</dbReference>
<comment type="caution">
    <text evidence="7">The sequence shown here is derived from an EMBL/GenBank/DDBJ whole genome shotgun (WGS) entry which is preliminary data.</text>
</comment>
<feature type="transmembrane region" description="Helical" evidence="6">
    <location>
        <begin position="78"/>
        <end position="98"/>
    </location>
</feature>
<evidence type="ECO:0000256" key="1">
    <source>
        <dbReference type="ARBA" id="ARBA00004651"/>
    </source>
</evidence>
<keyword evidence="3 6" id="KW-0812">Transmembrane</keyword>
<keyword evidence="5 6" id="KW-0472">Membrane</keyword>
<sequence length="380" mass="43583">MEVKMQSEMNKEIVKKLPKPIRYLMDTFGLELEPSVTRMSNRCHLMKCSWIKTKIIASHFFLLFSIIFGIFADKHLTFYISGNLDLVIYLIAVNILYCRRKNIQRYIKNLLHIPPELLAQQKHKFTNVCVLMAIGGVFAVIYSTLSIMVIIKKKMHPSSDDDASTTEFILNIFQWLFYTIHTYIGIPMQACLFAFLCLLINERLHAINLSLEDMVQKRAIPISQIRQLRAIFCDLQKTSSEVDAVFREINFIWLIKIIIRCCMSFYDILTISWSEGFVSTQFIVLFDVWFDIAHLAVLCITAGKIVDSKIDVLQSITCMGKECVSVMDDLGHEIQFFMSAVGHSKMAMTAANIFPLNRNLAVTLLGVIGSYSVVIYQISH</sequence>
<feature type="transmembrane region" description="Helical" evidence="6">
    <location>
        <begin position="360"/>
        <end position="379"/>
    </location>
</feature>
<evidence type="ECO:0000313" key="7">
    <source>
        <dbReference type="EMBL" id="KAF8770769.1"/>
    </source>
</evidence>
<protein>
    <recommendedName>
        <fullName evidence="9">Gustatory receptor</fullName>
    </recommendedName>
</protein>
<name>A0A8T0EDC8_ARGBR</name>
<gene>
    <name evidence="7" type="ORF">HNY73_018259</name>
</gene>
<keyword evidence="2" id="KW-1003">Cell membrane</keyword>
<reference evidence="7" key="1">
    <citation type="journal article" date="2020" name="bioRxiv">
        <title>Chromosome-level reference genome of the European wasp spider Argiope bruennichi: a resource for studies on range expansion and evolutionary adaptation.</title>
        <authorList>
            <person name="Sheffer M.M."/>
            <person name="Hoppe A."/>
            <person name="Krehenwinkel H."/>
            <person name="Uhl G."/>
            <person name="Kuss A.W."/>
            <person name="Jensen L."/>
            <person name="Jensen C."/>
            <person name="Gillespie R.G."/>
            <person name="Hoff K.J."/>
            <person name="Prost S."/>
        </authorList>
    </citation>
    <scope>NUCLEOTIDE SEQUENCE</scope>
</reference>
<evidence type="ECO:0000256" key="5">
    <source>
        <dbReference type="ARBA" id="ARBA00023136"/>
    </source>
</evidence>
<feature type="transmembrane region" description="Helical" evidence="6">
    <location>
        <begin position="55"/>
        <end position="72"/>
    </location>
</feature>
<dbReference type="Pfam" id="PF08395">
    <property type="entry name" value="7tm_7"/>
    <property type="match status" value="1"/>
</dbReference>
<accession>A0A8T0EDC8</accession>
<keyword evidence="4 6" id="KW-1133">Transmembrane helix</keyword>
<evidence type="ECO:0008006" key="9">
    <source>
        <dbReference type="Google" id="ProtNLM"/>
    </source>
</evidence>
<proteinExistence type="predicted"/>
<evidence type="ECO:0000256" key="6">
    <source>
        <dbReference type="SAM" id="Phobius"/>
    </source>
</evidence>
<dbReference type="InterPro" id="IPR013604">
    <property type="entry name" value="7TM_chemorcpt"/>
</dbReference>
<dbReference type="GO" id="GO:0050909">
    <property type="term" value="P:sensory perception of taste"/>
    <property type="evidence" value="ECO:0007669"/>
    <property type="project" value="InterPro"/>
</dbReference>
<dbReference type="Proteomes" id="UP000807504">
    <property type="component" value="Unassembled WGS sequence"/>
</dbReference>
<dbReference type="AlphaFoldDB" id="A0A8T0EDC8"/>
<evidence type="ECO:0000256" key="4">
    <source>
        <dbReference type="ARBA" id="ARBA00022989"/>
    </source>
</evidence>
<keyword evidence="8" id="KW-1185">Reference proteome</keyword>
<reference evidence="7" key="2">
    <citation type="submission" date="2020-06" db="EMBL/GenBank/DDBJ databases">
        <authorList>
            <person name="Sheffer M."/>
        </authorList>
    </citation>
    <scope>NUCLEOTIDE SEQUENCE</scope>
</reference>